<organism evidence="2 3">
    <name type="scientific">Parasponia andersonii</name>
    <name type="common">Sponia andersonii</name>
    <dbReference type="NCBI Taxonomy" id="3476"/>
    <lineage>
        <taxon>Eukaryota</taxon>
        <taxon>Viridiplantae</taxon>
        <taxon>Streptophyta</taxon>
        <taxon>Embryophyta</taxon>
        <taxon>Tracheophyta</taxon>
        <taxon>Spermatophyta</taxon>
        <taxon>Magnoliopsida</taxon>
        <taxon>eudicotyledons</taxon>
        <taxon>Gunneridae</taxon>
        <taxon>Pentapetalae</taxon>
        <taxon>rosids</taxon>
        <taxon>fabids</taxon>
        <taxon>Rosales</taxon>
        <taxon>Cannabaceae</taxon>
        <taxon>Parasponia</taxon>
    </lineage>
</organism>
<evidence type="ECO:0000313" key="2">
    <source>
        <dbReference type="EMBL" id="PON59892.1"/>
    </source>
</evidence>
<gene>
    <name evidence="2" type="ORF">PanWU01x14_156110</name>
</gene>
<reference evidence="3" key="1">
    <citation type="submission" date="2016-06" db="EMBL/GenBank/DDBJ databases">
        <title>Parallel loss of symbiosis genes in relatives of nitrogen-fixing non-legume Parasponia.</title>
        <authorList>
            <person name="Van Velzen R."/>
            <person name="Holmer R."/>
            <person name="Bu F."/>
            <person name="Rutten L."/>
            <person name="Van Zeijl A."/>
            <person name="Liu W."/>
            <person name="Santuari L."/>
            <person name="Cao Q."/>
            <person name="Sharma T."/>
            <person name="Shen D."/>
            <person name="Roswanjaya Y."/>
            <person name="Wardhani T."/>
            <person name="Kalhor M.S."/>
            <person name="Jansen J."/>
            <person name="Van den Hoogen J."/>
            <person name="Gungor B."/>
            <person name="Hartog M."/>
            <person name="Hontelez J."/>
            <person name="Verver J."/>
            <person name="Yang W.-C."/>
            <person name="Schijlen E."/>
            <person name="Repin R."/>
            <person name="Schilthuizen M."/>
            <person name="Schranz E."/>
            <person name="Heidstra R."/>
            <person name="Miyata K."/>
            <person name="Fedorova E."/>
            <person name="Kohlen W."/>
            <person name="Bisseling T."/>
            <person name="Smit S."/>
            <person name="Geurts R."/>
        </authorList>
    </citation>
    <scope>NUCLEOTIDE SEQUENCE [LARGE SCALE GENOMIC DNA]</scope>
    <source>
        <strain evidence="3">cv. WU1-14</strain>
    </source>
</reference>
<evidence type="ECO:0000256" key="1">
    <source>
        <dbReference type="SAM" id="MobiDB-lite"/>
    </source>
</evidence>
<protein>
    <submittedName>
        <fullName evidence="2">Uncharacterized protein</fullName>
    </submittedName>
</protein>
<feature type="compositionally biased region" description="Polar residues" evidence="1">
    <location>
        <begin position="10"/>
        <end position="29"/>
    </location>
</feature>
<name>A0A2P5CFS4_PARAD</name>
<dbReference type="Proteomes" id="UP000237105">
    <property type="component" value="Unassembled WGS sequence"/>
</dbReference>
<dbReference type="AlphaFoldDB" id="A0A2P5CFS4"/>
<accession>A0A2P5CFS4</accession>
<dbReference type="EMBL" id="JXTB01000135">
    <property type="protein sequence ID" value="PON59892.1"/>
    <property type="molecule type" value="Genomic_DNA"/>
</dbReference>
<comment type="caution">
    <text evidence="2">The sequence shown here is derived from an EMBL/GenBank/DDBJ whole genome shotgun (WGS) entry which is preliminary data.</text>
</comment>
<evidence type="ECO:0000313" key="3">
    <source>
        <dbReference type="Proteomes" id="UP000237105"/>
    </source>
</evidence>
<sequence length="106" mass="11706">MRLREEAMTQAESQTQSKDQSMSSDQAGSAESVVGPLAIDHNTIMIQVHGHRSRCVKDVRSMLRLKAIGGQQTMSTGGVSIVQCQQAETIATLQRQLDERDAEHKR</sequence>
<proteinExistence type="predicted"/>
<feature type="region of interest" description="Disordered" evidence="1">
    <location>
        <begin position="1"/>
        <end position="34"/>
    </location>
</feature>
<keyword evidence="3" id="KW-1185">Reference proteome</keyword>
<dbReference type="OrthoDB" id="10432709at2759"/>